<evidence type="ECO:0000259" key="2">
    <source>
        <dbReference type="Pfam" id="PF02829"/>
    </source>
</evidence>
<dbReference type="Proteomes" id="UP000051181">
    <property type="component" value="Unassembled WGS sequence"/>
</dbReference>
<dbReference type="RefSeq" id="WP_010011706.1">
    <property type="nucleotide sequence ID" value="NZ_AZCN01000061.1"/>
</dbReference>
<sequence>MLSGVERRTQIKEQLLAAQKPLSANFFAGQFKVSRQTIVGDIALLRASGEAITAAFNGYLYRNEQAVFTGKIVCKHTPSEAETELRLVVANGGQVLDVTVAHELYGELTGQLNLTNNQEITRFMHNYRTKQAHLLSELTAGVHLHTISCADAAQFNVIKAKLADAGILYSAD</sequence>
<dbReference type="PATRIC" id="fig|913848.6.peg.2058"/>
<feature type="binding site" evidence="1">
    <location>
        <position position="145"/>
    </location>
    <ligand>
        <name>Ni(2+)</name>
        <dbReference type="ChEBI" id="CHEBI:49786"/>
    </ligand>
</feature>
<dbReference type="InterPro" id="IPR036388">
    <property type="entry name" value="WH-like_DNA-bd_sf"/>
</dbReference>
<reference evidence="4 5" key="1">
    <citation type="journal article" date="2015" name="Genome Announc.">
        <title>Expanding the biotechnology potential of lactobacilli through comparative genomics of 213 strains and associated genera.</title>
        <authorList>
            <person name="Sun Z."/>
            <person name="Harris H.M."/>
            <person name="McCann A."/>
            <person name="Guo C."/>
            <person name="Argimon S."/>
            <person name="Zhang W."/>
            <person name="Yang X."/>
            <person name="Jeffery I.B."/>
            <person name="Cooney J.C."/>
            <person name="Kagawa T.F."/>
            <person name="Liu W."/>
            <person name="Song Y."/>
            <person name="Salvetti E."/>
            <person name="Wrobel A."/>
            <person name="Rasinkangas P."/>
            <person name="Parkhill J."/>
            <person name="Rea M.C."/>
            <person name="O'Sullivan O."/>
            <person name="Ritari J."/>
            <person name="Douillard F.P."/>
            <person name="Paul Ross R."/>
            <person name="Yang R."/>
            <person name="Briner A.E."/>
            <person name="Felis G.E."/>
            <person name="de Vos W.M."/>
            <person name="Barrangou R."/>
            <person name="Klaenhammer T.R."/>
            <person name="Caufield P.W."/>
            <person name="Cui Y."/>
            <person name="Zhang H."/>
            <person name="O'Toole P.W."/>
        </authorList>
    </citation>
    <scope>NUCLEOTIDE SEQUENCE [LARGE SCALE GENOMIC DNA]</scope>
    <source>
        <strain evidence="4 5">DSM 20001</strain>
    </source>
</reference>
<comment type="caution">
    <text evidence="4">The sequence shown here is derived from an EMBL/GenBank/DDBJ whole genome shotgun (WGS) entry which is preliminary data.</text>
</comment>
<evidence type="ECO:0000313" key="4">
    <source>
        <dbReference type="EMBL" id="KRK14941.1"/>
    </source>
</evidence>
<evidence type="ECO:0000256" key="1">
    <source>
        <dbReference type="PIRSR" id="PIRSR037847-1"/>
    </source>
</evidence>
<evidence type="ECO:0000259" key="3">
    <source>
        <dbReference type="Pfam" id="PF08279"/>
    </source>
</evidence>
<dbReference type="AlphaFoldDB" id="A0A0R1EZE4"/>
<feature type="binding site" evidence="1">
    <location>
        <position position="143"/>
    </location>
    <ligand>
        <name>Ni(2+)</name>
        <dbReference type="ChEBI" id="CHEBI:49786"/>
    </ligand>
</feature>
<dbReference type="PANTHER" id="PTHR40068">
    <property type="entry name" value="TRANSCRIPTION REPRESSOR NIAR-RELATED"/>
    <property type="match status" value="1"/>
</dbReference>
<feature type="domain" description="3H" evidence="2">
    <location>
        <begin position="72"/>
        <end position="168"/>
    </location>
</feature>
<dbReference type="Gene3D" id="1.10.10.10">
    <property type="entry name" value="Winged helix-like DNA-binding domain superfamily/Winged helix DNA-binding domain"/>
    <property type="match status" value="1"/>
</dbReference>
<dbReference type="InterPro" id="IPR004173">
    <property type="entry name" value="3H_domain"/>
</dbReference>
<evidence type="ECO:0000313" key="5">
    <source>
        <dbReference type="Proteomes" id="UP000051181"/>
    </source>
</evidence>
<feature type="binding site" evidence="1">
    <location>
        <position position="84"/>
    </location>
    <ligand>
        <name>Ni(2+)</name>
        <dbReference type="ChEBI" id="CHEBI:49786"/>
    </ligand>
</feature>
<feature type="binding site" evidence="1">
    <location>
        <position position="76"/>
    </location>
    <ligand>
        <name>Ni(2+)</name>
        <dbReference type="ChEBI" id="CHEBI:49786"/>
    </ligand>
</feature>
<dbReference type="SUPFAM" id="SSF75500">
    <property type="entry name" value="Putative transcriptional regulator TM1602, C-terminal domain"/>
    <property type="match status" value="1"/>
</dbReference>
<dbReference type="InterPro" id="IPR013196">
    <property type="entry name" value="HTH_11"/>
</dbReference>
<accession>A0A0R1EZE4</accession>
<gene>
    <name evidence="4" type="ORF">FD22_GL002016</name>
</gene>
<dbReference type="GeneID" id="65916400"/>
<dbReference type="InterPro" id="IPR036390">
    <property type="entry name" value="WH_DNA-bd_sf"/>
</dbReference>
<dbReference type="InterPro" id="IPR035922">
    <property type="entry name" value="3H_dom_sf"/>
</dbReference>
<dbReference type="EMBL" id="AZCN01000061">
    <property type="protein sequence ID" value="KRK14941.1"/>
    <property type="molecule type" value="Genomic_DNA"/>
</dbReference>
<dbReference type="InterPro" id="IPR026043">
    <property type="entry name" value="NadR"/>
</dbReference>
<dbReference type="eggNOG" id="COG1827">
    <property type="taxonomic scope" value="Bacteria"/>
</dbReference>
<protein>
    <submittedName>
        <fullName evidence="4">Putative transcriptional regulator</fullName>
    </submittedName>
</protein>
<proteinExistence type="predicted"/>
<dbReference type="PIRSF" id="PIRSF037847">
    <property type="entry name" value="NiaR"/>
    <property type="match status" value="1"/>
</dbReference>
<feature type="domain" description="Helix-turn-helix type 11" evidence="3">
    <location>
        <begin position="7"/>
        <end position="59"/>
    </location>
</feature>
<dbReference type="SUPFAM" id="SSF46785">
    <property type="entry name" value="Winged helix' DNA-binding domain"/>
    <property type="match status" value="1"/>
</dbReference>
<organism evidence="4 5">
    <name type="scientific">Loigolactobacillus coryniformis subsp. coryniformis KCTC 3167 = DSM 20001</name>
    <dbReference type="NCBI Taxonomy" id="913848"/>
    <lineage>
        <taxon>Bacteria</taxon>
        <taxon>Bacillati</taxon>
        <taxon>Bacillota</taxon>
        <taxon>Bacilli</taxon>
        <taxon>Lactobacillales</taxon>
        <taxon>Lactobacillaceae</taxon>
        <taxon>Loigolactobacillus</taxon>
    </lineage>
</organism>
<dbReference type="Pfam" id="PF08279">
    <property type="entry name" value="HTH_11"/>
    <property type="match status" value="1"/>
</dbReference>
<name>A0A0R1EZE4_9LACO</name>
<keyword evidence="1" id="KW-0479">Metal-binding</keyword>
<dbReference type="Gene3D" id="3.30.1340.20">
    <property type="entry name" value="3H domain"/>
    <property type="match status" value="1"/>
</dbReference>
<dbReference type="Pfam" id="PF02829">
    <property type="entry name" value="3H"/>
    <property type="match status" value="1"/>
</dbReference>
<keyword evidence="1" id="KW-0533">Nickel</keyword>
<dbReference type="PANTHER" id="PTHR40068:SF1">
    <property type="entry name" value="TRANSCRIPTION REPRESSOR NIAR-RELATED"/>
    <property type="match status" value="1"/>
</dbReference>
<dbReference type="GO" id="GO:0046872">
    <property type="term" value="F:metal ion binding"/>
    <property type="evidence" value="ECO:0007669"/>
    <property type="project" value="UniProtKB-KW"/>
</dbReference>